<evidence type="ECO:0000313" key="2">
    <source>
        <dbReference type="EMBL" id="TRD11949.1"/>
    </source>
</evidence>
<evidence type="ECO:0008006" key="4">
    <source>
        <dbReference type="Google" id="ProtNLM"/>
    </source>
</evidence>
<dbReference type="Proteomes" id="UP000316343">
    <property type="component" value="Unassembled WGS sequence"/>
</dbReference>
<sequence length="242" mass="24970">MFSAKVKTRIAGLALAAAIFAAPAAAMAGVVVKSTGPSSAKYPVGAKVADTATITLKAGDSITVLTSRGTKVMKGAGSFKVGERPKATRARFSALTRKRAANRVRTGAVRGSNDASVTPTNPNLWYVDVTQGGTICLNDLGAVRFWRPDSTAIATYKISNDDGSADITFDAKDSVTPLDPVLMSITPGGTYSISSLAEGGTSAEVTFAFIEGDYGRADQLAEALIAAGCNTQLSQLADRLAE</sequence>
<comment type="caution">
    <text evidence="2">The sequence shown here is derived from an EMBL/GenBank/DDBJ whole genome shotgun (WGS) entry which is preliminary data.</text>
</comment>
<dbReference type="RefSeq" id="WP_142788222.1">
    <property type="nucleotide sequence ID" value="NZ_VHJK01000001.1"/>
</dbReference>
<dbReference type="OrthoDB" id="8060097at2"/>
<feature type="signal peptide" evidence="1">
    <location>
        <begin position="1"/>
        <end position="28"/>
    </location>
</feature>
<protein>
    <recommendedName>
        <fullName evidence="4">DUF4384 domain-containing protein</fullName>
    </recommendedName>
</protein>
<organism evidence="2 3">
    <name type="scientific">Erythrobacter insulae</name>
    <dbReference type="NCBI Taxonomy" id="2584124"/>
    <lineage>
        <taxon>Bacteria</taxon>
        <taxon>Pseudomonadati</taxon>
        <taxon>Pseudomonadota</taxon>
        <taxon>Alphaproteobacteria</taxon>
        <taxon>Sphingomonadales</taxon>
        <taxon>Erythrobacteraceae</taxon>
        <taxon>Erythrobacter/Porphyrobacter group</taxon>
        <taxon>Erythrobacter</taxon>
    </lineage>
</organism>
<accession>A0A547PCT4</accession>
<reference evidence="2 3" key="1">
    <citation type="submission" date="2019-06" db="EMBL/GenBank/DDBJ databases">
        <title>Erythrobacter insulae sp. nov., isolated from a tidal flat.</title>
        <authorList>
            <person name="Yoon J.-H."/>
        </authorList>
    </citation>
    <scope>NUCLEOTIDE SEQUENCE [LARGE SCALE GENOMIC DNA]</scope>
    <source>
        <strain evidence="2 3">JBTF-M21</strain>
    </source>
</reference>
<evidence type="ECO:0000256" key="1">
    <source>
        <dbReference type="SAM" id="SignalP"/>
    </source>
</evidence>
<keyword evidence="3" id="KW-1185">Reference proteome</keyword>
<keyword evidence="1" id="KW-0732">Signal</keyword>
<proteinExistence type="predicted"/>
<feature type="chain" id="PRO_5022002344" description="DUF4384 domain-containing protein" evidence="1">
    <location>
        <begin position="29"/>
        <end position="242"/>
    </location>
</feature>
<dbReference type="AlphaFoldDB" id="A0A547PCT4"/>
<name>A0A547PCT4_9SPHN</name>
<gene>
    <name evidence="2" type="ORF">FGU71_08830</name>
</gene>
<evidence type="ECO:0000313" key="3">
    <source>
        <dbReference type="Proteomes" id="UP000316343"/>
    </source>
</evidence>
<dbReference type="EMBL" id="VHJK01000001">
    <property type="protein sequence ID" value="TRD11949.1"/>
    <property type="molecule type" value="Genomic_DNA"/>
</dbReference>